<dbReference type="Proteomes" id="UP001361239">
    <property type="component" value="Unassembled WGS sequence"/>
</dbReference>
<name>A0ABU8RTV4_9SPHN</name>
<dbReference type="EMBL" id="JBBHJZ010000001">
    <property type="protein sequence ID" value="MEJ5976530.1"/>
    <property type="molecule type" value="Genomic_DNA"/>
</dbReference>
<sequence>MTAHKHPQEPRQLGGQERVALGEISSVRMAQHDFAIGNAVDFLLTGV</sequence>
<reference evidence="1 2" key="1">
    <citation type="submission" date="2024-03" db="EMBL/GenBank/DDBJ databases">
        <authorList>
            <person name="Jo J.-H."/>
        </authorList>
    </citation>
    <scope>NUCLEOTIDE SEQUENCE [LARGE SCALE GENOMIC DNA]</scope>
    <source>
        <strain evidence="1 2">PS1R-30</strain>
    </source>
</reference>
<dbReference type="RefSeq" id="WP_339586439.1">
    <property type="nucleotide sequence ID" value="NZ_JBBHJZ010000001.1"/>
</dbReference>
<evidence type="ECO:0000313" key="1">
    <source>
        <dbReference type="EMBL" id="MEJ5976530.1"/>
    </source>
</evidence>
<organism evidence="1 2">
    <name type="scientific">Novosphingobium anseongense</name>
    <dbReference type="NCBI Taxonomy" id="3133436"/>
    <lineage>
        <taxon>Bacteria</taxon>
        <taxon>Pseudomonadati</taxon>
        <taxon>Pseudomonadota</taxon>
        <taxon>Alphaproteobacteria</taxon>
        <taxon>Sphingomonadales</taxon>
        <taxon>Sphingomonadaceae</taxon>
        <taxon>Novosphingobium</taxon>
    </lineage>
</organism>
<evidence type="ECO:0000313" key="2">
    <source>
        <dbReference type="Proteomes" id="UP001361239"/>
    </source>
</evidence>
<keyword evidence="2" id="KW-1185">Reference proteome</keyword>
<proteinExistence type="predicted"/>
<comment type="caution">
    <text evidence="1">The sequence shown here is derived from an EMBL/GenBank/DDBJ whole genome shotgun (WGS) entry which is preliminary data.</text>
</comment>
<protein>
    <submittedName>
        <fullName evidence="1">Uncharacterized protein</fullName>
    </submittedName>
</protein>
<gene>
    <name evidence="1" type="ORF">WG901_07785</name>
</gene>
<accession>A0ABU8RTV4</accession>